<sequence>MIRNIVGTGVSYRSTTAAWGAIEMLAGTNWNTGRAENDIYMYNSRLNIARVVPTGSANKPRAWGALACAYLGTPAL</sequence>
<evidence type="ECO:0000313" key="1">
    <source>
        <dbReference type="EMBL" id="SBV96913.1"/>
    </source>
</evidence>
<name>A0A212JBS1_9BACT</name>
<reference evidence="1" key="1">
    <citation type="submission" date="2016-04" db="EMBL/GenBank/DDBJ databases">
        <authorList>
            <person name="Evans L.H."/>
            <person name="Alamgir A."/>
            <person name="Owens N."/>
            <person name="Weber N.D."/>
            <person name="Virtaneva K."/>
            <person name="Barbian K."/>
            <person name="Babar A."/>
            <person name="Rosenke K."/>
        </authorList>
    </citation>
    <scope>NUCLEOTIDE SEQUENCE</scope>
    <source>
        <strain evidence="1">92-2</strain>
    </source>
</reference>
<accession>A0A212JBS1</accession>
<dbReference type="EMBL" id="FLUP01000001">
    <property type="protein sequence ID" value="SBV96913.1"/>
    <property type="molecule type" value="Genomic_DNA"/>
</dbReference>
<dbReference type="AlphaFoldDB" id="A0A212JBS1"/>
<protein>
    <submittedName>
        <fullName evidence="1">Uncharacterized protein</fullName>
    </submittedName>
</protein>
<organism evidence="1">
    <name type="scientific">uncultured Desulfovibrio sp</name>
    <dbReference type="NCBI Taxonomy" id="167968"/>
    <lineage>
        <taxon>Bacteria</taxon>
        <taxon>Pseudomonadati</taxon>
        <taxon>Thermodesulfobacteriota</taxon>
        <taxon>Desulfovibrionia</taxon>
        <taxon>Desulfovibrionales</taxon>
        <taxon>Desulfovibrionaceae</taxon>
        <taxon>Desulfovibrio</taxon>
        <taxon>environmental samples</taxon>
    </lineage>
</organism>
<gene>
    <name evidence="1" type="ORF">KM92DES2_10855</name>
</gene>
<proteinExistence type="predicted"/>